<organism evidence="3 4">
    <name type="scientific">Enhygromyxa salina</name>
    <dbReference type="NCBI Taxonomy" id="215803"/>
    <lineage>
        <taxon>Bacteria</taxon>
        <taxon>Pseudomonadati</taxon>
        <taxon>Myxococcota</taxon>
        <taxon>Polyangia</taxon>
        <taxon>Nannocystales</taxon>
        <taxon>Nannocystaceae</taxon>
        <taxon>Enhygromyxa</taxon>
    </lineage>
</organism>
<keyword evidence="1" id="KW-0808">Transferase</keyword>
<reference evidence="3 4" key="1">
    <citation type="submission" date="2014-12" db="EMBL/GenBank/DDBJ databases">
        <title>Genome assembly of Enhygromyxa salina DSM 15201.</title>
        <authorList>
            <person name="Sharma G."/>
            <person name="Subramanian S."/>
        </authorList>
    </citation>
    <scope>NUCLEOTIDE SEQUENCE [LARGE SCALE GENOMIC DNA]</scope>
    <source>
        <strain evidence="3 4">DSM 15201</strain>
    </source>
</reference>
<dbReference type="AlphaFoldDB" id="A0A0C2CQU5"/>
<dbReference type="InterPro" id="IPR036662">
    <property type="entry name" value="PTS_EIIA_man-typ_sf"/>
</dbReference>
<gene>
    <name evidence="3" type="ORF">DB30_07949</name>
</gene>
<sequence length="142" mass="14294">MVIGHGGTASALLAAARGIVPGDGLADVLAIDAGAGETEELQARVCAAIDDVDEGRGILLIADLMGSSPCMCGIKNSFGHGFAVVTGLNLAMLTKLALADRGSTPRELANACAGSAQRAVCVKINDDLSNRDQADPQKCSTG</sequence>
<dbReference type="PROSITE" id="PS51096">
    <property type="entry name" value="PTS_EIIA_TYPE_4"/>
    <property type="match status" value="1"/>
</dbReference>
<dbReference type="PANTHER" id="PTHR33799:SF1">
    <property type="entry name" value="PTS SYSTEM MANNOSE-SPECIFIC EIIAB COMPONENT-RELATED"/>
    <property type="match status" value="1"/>
</dbReference>
<evidence type="ECO:0000259" key="2">
    <source>
        <dbReference type="PROSITE" id="PS51096"/>
    </source>
</evidence>
<dbReference type="Pfam" id="PF03610">
    <property type="entry name" value="EIIA-man"/>
    <property type="match status" value="1"/>
</dbReference>
<dbReference type="GO" id="GO:0016020">
    <property type="term" value="C:membrane"/>
    <property type="evidence" value="ECO:0007669"/>
    <property type="project" value="InterPro"/>
</dbReference>
<protein>
    <recommendedName>
        <fullName evidence="2">PTS EIIA type-4 domain-containing protein</fullName>
    </recommendedName>
</protein>
<dbReference type="GO" id="GO:0016740">
    <property type="term" value="F:transferase activity"/>
    <property type="evidence" value="ECO:0007669"/>
    <property type="project" value="UniProtKB-KW"/>
</dbReference>
<accession>A0A0C2CQU5</accession>
<dbReference type="GO" id="GO:0009401">
    <property type="term" value="P:phosphoenolpyruvate-dependent sugar phosphotransferase system"/>
    <property type="evidence" value="ECO:0007669"/>
    <property type="project" value="InterPro"/>
</dbReference>
<comment type="caution">
    <text evidence="3">The sequence shown here is derived from an EMBL/GenBank/DDBJ whole genome shotgun (WGS) entry which is preliminary data.</text>
</comment>
<dbReference type="Proteomes" id="UP000031599">
    <property type="component" value="Unassembled WGS sequence"/>
</dbReference>
<dbReference type="PANTHER" id="PTHR33799">
    <property type="entry name" value="PTS PERMEASE-RELATED-RELATED"/>
    <property type="match status" value="1"/>
</dbReference>
<dbReference type="EMBL" id="JMCC02000092">
    <property type="protein sequence ID" value="KIG13561.1"/>
    <property type="molecule type" value="Genomic_DNA"/>
</dbReference>
<dbReference type="InterPro" id="IPR051471">
    <property type="entry name" value="Bacterial_PTS_sugar_comp"/>
</dbReference>
<dbReference type="InterPro" id="IPR004701">
    <property type="entry name" value="PTS_EIIA_man-typ"/>
</dbReference>
<proteinExistence type="predicted"/>
<evidence type="ECO:0000313" key="3">
    <source>
        <dbReference type="EMBL" id="KIG13561.1"/>
    </source>
</evidence>
<dbReference type="Gene3D" id="3.40.50.510">
    <property type="entry name" value="Phosphotransferase system, mannose-type IIA component"/>
    <property type="match status" value="1"/>
</dbReference>
<name>A0A0C2CQU5_9BACT</name>
<evidence type="ECO:0000313" key="4">
    <source>
        <dbReference type="Proteomes" id="UP000031599"/>
    </source>
</evidence>
<feature type="domain" description="PTS EIIA type-4" evidence="2">
    <location>
        <begin position="1"/>
        <end position="120"/>
    </location>
</feature>
<evidence type="ECO:0000256" key="1">
    <source>
        <dbReference type="ARBA" id="ARBA00022679"/>
    </source>
</evidence>
<dbReference type="SUPFAM" id="SSF53062">
    <property type="entry name" value="PTS system fructose IIA component-like"/>
    <property type="match status" value="1"/>
</dbReference>